<gene>
    <name evidence="2" type="ORF">F2P81_012086</name>
</gene>
<dbReference type="Proteomes" id="UP000438429">
    <property type="component" value="Unassembled WGS sequence"/>
</dbReference>
<comment type="caution">
    <text evidence="2">The sequence shown here is derived from an EMBL/GenBank/DDBJ whole genome shotgun (WGS) entry which is preliminary data.</text>
</comment>
<reference evidence="2 3" key="1">
    <citation type="submission" date="2019-06" db="EMBL/GenBank/DDBJ databases">
        <title>Draft genomes of female and male turbot (Scophthalmus maximus).</title>
        <authorList>
            <person name="Xu H."/>
            <person name="Xu X.-W."/>
            <person name="Shao C."/>
            <person name="Chen S."/>
        </authorList>
    </citation>
    <scope>NUCLEOTIDE SEQUENCE [LARGE SCALE GENOMIC DNA]</scope>
    <source>
        <strain evidence="2">Ysfricsl-2016a</strain>
        <tissue evidence="2">Blood</tissue>
    </source>
</reference>
<feature type="chain" id="PRO_5025604259" evidence="1">
    <location>
        <begin position="16"/>
        <end position="123"/>
    </location>
</feature>
<feature type="signal peptide" evidence="1">
    <location>
        <begin position="1"/>
        <end position="15"/>
    </location>
</feature>
<evidence type="ECO:0000313" key="3">
    <source>
        <dbReference type="Proteomes" id="UP000438429"/>
    </source>
</evidence>
<accession>A0A6A4T0K1</accession>
<evidence type="ECO:0000256" key="1">
    <source>
        <dbReference type="SAM" id="SignalP"/>
    </source>
</evidence>
<evidence type="ECO:0000313" key="2">
    <source>
        <dbReference type="EMBL" id="KAF0036774.1"/>
    </source>
</evidence>
<protein>
    <submittedName>
        <fullName evidence="2">Uncharacterized protein</fullName>
    </submittedName>
</protein>
<proteinExistence type="predicted"/>
<organism evidence="2 3">
    <name type="scientific">Scophthalmus maximus</name>
    <name type="common">Turbot</name>
    <name type="synonym">Psetta maxima</name>
    <dbReference type="NCBI Taxonomy" id="52904"/>
    <lineage>
        <taxon>Eukaryota</taxon>
        <taxon>Metazoa</taxon>
        <taxon>Chordata</taxon>
        <taxon>Craniata</taxon>
        <taxon>Vertebrata</taxon>
        <taxon>Euteleostomi</taxon>
        <taxon>Actinopterygii</taxon>
        <taxon>Neopterygii</taxon>
        <taxon>Teleostei</taxon>
        <taxon>Neoteleostei</taxon>
        <taxon>Acanthomorphata</taxon>
        <taxon>Carangaria</taxon>
        <taxon>Pleuronectiformes</taxon>
        <taxon>Pleuronectoidei</taxon>
        <taxon>Scophthalmidae</taxon>
        <taxon>Scophthalmus</taxon>
    </lineage>
</organism>
<keyword evidence="1" id="KW-0732">Signal</keyword>
<dbReference type="EMBL" id="VEVO01000010">
    <property type="protein sequence ID" value="KAF0036774.1"/>
    <property type="molecule type" value="Genomic_DNA"/>
</dbReference>
<sequence length="123" mass="13844">MFTVVLRLYVRVINLTTVTFLPQNTGPKTVVANVFVRHACATDPIPKTAVRSQSFIQRIRESISSSHPAQITSSVEETEIATRCLSIMYLEAPQEVNTPFEIKEEKKFVQYTEAPALFLGSLR</sequence>
<dbReference type="AlphaFoldDB" id="A0A6A4T0K1"/>
<name>A0A6A4T0K1_SCOMX</name>